<gene>
    <name evidence="3" type="ORF">MTTB_13880</name>
</gene>
<dbReference type="Proteomes" id="UP000831817">
    <property type="component" value="Chromosome"/>
</dbReference>
<dbReference type="SUPFAM" id="SSF51735">
    <property type="entry name" value="NAD(P)-binding Rossmann-fold domains"/>
    <property type="match status" value="1"/>
</dbReference>
<dbReference type="Pfam" id="PF20463">
    <property type="entry name" value="PDH_C"/>
    <property type="match status" value="1"/>
</dbReference>
<keyword evidence="1" id="KW-0560">Oxidoreductase</keyword>
<feature type="domain" description="Prephenate/arogenate dehydrogenase" evidence="2">
    <location>
        <begin position="1"/>
        <end position="280"/>
    </location>
</feature>
<dbReference type="InterPro" id="IPR003099">
    <property type="entry name" value="Prephen_DH"/>
</dbReference>
<dbReference type="Gene3D" id="1.10.3660.10">
    <property type="entry name" value="6-phosphogluconate dehydrogenase C-terminal like domain"/>
    <property type="match status" value="1"/>
</dbReference>
<dbReference type="GeneID" id="71965918"/>
<evidence type="ECO:0000313" key="3">
    <source>
        <dbReference type="EMBL" id="BDH80009.1"/>
    </source>
</evidence>
<dbReference type="PROSITE" id="PS51176">
    <property type="entry name" value="PDH_ADH"/>
    <property type="match status" value="1"/>
</dbReference>
<sequence>MKIAVIGGTRGLGKWIASFLKGEGFRVVITGRDRVTGENASRELGVEYCHDNVRVARDSDIVIISVPIENTFDVIREVAPVMRRGSLLVDVTSVKEEPARLMEELVPEGVDVLPTHPMFGPRIRSLAGQVVVLTPLRRSEWVDRAVSFLRERGARVLVTSPEKHDRMMSVVQVLTHFAYISIALTIRGLGVDVGESRRFASPIYNLMLDTIARIVSQNPYLAYSIQVYNRYGERVRGEFMGAVERLEDLLRREDRDSFVRWMSFAAKSLDDVEASLGRSDKAIFALNRELDVLKDSIGKEVGLKHIYSGNVHVGVLESVDPDFAVLRVGKRRVKLKVSNIRVLGREKLWDWKVENLPRRTYDISAMFPEGCDPEIIREVIEGLDGVVKAHVIDIYRGDQIPSGMVSVTFRFEVIDPGVYEKVRGLLEGFGAIIR</sequence>
<dbReference type="InterPro" id="IPR008927">
    <property type="entry name" value="6-PGluconate_DH-like_C_sf"/>
</dbReference>
<dbReference type="SUPFAM" id="SSF54991">
    <property type="entry name" value="Anticodon-binding domain of PheRS"/>
    <property type="match status" value="1"/>
</dbReference>
<dbReference type="EMBL" id="AP025698">
    <property type="protein sequence ID" value="BDH80009.1"/>
    <property type="molecule type" value="Genomic_DNA"/>
</dbReference>
<dbReference type="PANTHER" id="PTHR21363">
    <property type="entry name" value="PREPHENATE DEHYDROGENASE"/>
    <property type="match status" value="1"/>
</dbReference>
<dbReference type="SMART" id="SM00896">
    <property type="entry name" value="FDX-ACB"/>
    <property type="match status" value="1"/>
</dbReference>
<keyword evidence="4" id="KW-1185">Reference proteome</keyword>
<dbReference type="InterPro" id="IPR050812">
    <property type="entry name" value="Preph/Arog_dehydrog"/>
</dbReference>
<dbReference type="RefSeq" id="WP_248564314.1">
    <property type="nucleotide sequence ID" value="NZ_AP025698.1"/>
</dbReference>
<dbReference type="InterPro" id="IPR008299">
    <property type="entry name" value="Prep_DH/arog_DH"/>
</dbReference>
<evidence type="ECO:0000256" key="1">
    <source>
        <dbReference type="ARBA" id="ARBA00023002"/>
    </source>
</evidence>
<proteinExistence type="predicted"/>
<name>A0ABM7YF98_9EURY</name>
<dbReference type="PANTHER" id="PTHR21363:SF0">
    <property type="entry name" value="PREPHENATE DEHYDROGENASE [NADP(+)]"/>
    <property type="match status" value="1"/>
</dbReference>
<dbReference type="InterPro" id="IPR036291">
    <property type="entry name" value="NAD(P)-bd_dom_sf"/>
</dbReference>
<evidence type="ECO:0000259" key="2">
    <source>
        <dbReference type="PROSITE" id="PS51176"/>
    </source>
</evidence>
<dbReference type="InterPro" id="IPR046826">
    <property type="entry name" value="PDH_N"/>
</dbReference>
<dbReference type="InterPro" id="IPR036690">
    <property type="entry name" value="Fdx_antiC-bd_sf"/>
</dbReference>
<accession>A0ABM7YF98</accession>
<dbReference type="Pfam" id="PF02153">
    <property type="entry name" value="PDH_N"/>
    <property type="match status" value="1"/>
</dbReference>
<organism evidence="3 4">
    <name type="scientific">Methanothermobacter tenebrarum</name>
    <dbReference type="NCBI Taxonomy" id="680118"/>
    <lineage>
        <taxon>Archaea</taxon>
        <taxon>Methanobacteriati</taxon>
        <taxon>Methanobacteriota</taxon>
        <taxon>Methanomada group</taxon>
        <taxon>Methanobacteria</taxon>
        <taxon>Methanobacteriales</taxon>
        <taxon>Methanobacteriaceae</taxon>
        <taxon>Methanothermobacter</taxon>
    </lineage>
</organism>
<dbReference type="SUPFAM" id="SSF48179">
    <property type="entry name" value="6-phosphogluconate dehydrogenase C-terminal domain-like"/>
    <property type="match status" value="1"/>
</dbReference>
<dbReference type="Gene3D" id="3.40.50.720">
    <property type="entry name" value="NAD(P)-binding Rossmann-like Domain"/>
    <property type="match status" value="1"/>
</dbReference>
<dbReference type="PIRSF" id="PIRSF006549">
    <property type="entry name" value="PDH_arog_dh_reg"/>
    <property type="match status" value="1"/>
</dbReference>
<dbReference type="NCBIfam" id="NF006408">
    <property type="entry name" value="PRK08655.1-2"/>
    <property type="match status" value="1"/>
</dbReference>
<dbReference type="InterPro" id="IPR046825">
    <property type="entry name" value="PDH_C"/>
</dbReference>
<reference evidence="3 4" key="1">
    <citation type="submission" date="2022-04" db="EMBL/GenBank/DDBJ databases">
        <title>Complete genome of Methanothermobacter tenebrarum strain RMAS.</title>
        <authorList>
            <person name="Nakamura K."/>
            <person name="Oshima K."/>
            <person name="Hattori M."/>
            <person name="Kamagata Y."/>
            <person name="Takamizawa K."/>
        </authorList>
    </citation>
    <scope>NUCLEOTIDE SEQUENCE [LARGE SCALE GENOMIC DNA]</scope>
    <source>
        <strain evidence="3 4">RMAS</strain>
    </source>
</reference>
<evidence type="ECO:0000313" key="4">
    <source>
        <dbReference type="Proteomes" id="UP000831817"/>
    </source>
</evidence>
<dbReference type="InterPro" id="IPR005121">
    <property type="entry name" value="Fdx_antiC-bd"/>
</dbReference>
<protein>
    <submittedName>
        <fullName evidence="3">Prephenate dehydrogenase</fullName>
    </submittedName>
</protein>